<dbReference type="AlphaFoldDB" id="A0A1D9P197"/>
<accession>A0A1D9P197</accession>
<keyword evidence="2" id="KW-1185">Reference proteome</keyword>
<name>A0A1D9P197_9FIRM</name>
<evidence type="ECO:0000313" key="2">
    <source>
        <dbReference type="Proteomes" id="UP000179284"/>
    </source>
</evidence>
<protein>
    <submittedName>
        <fullName evidence="1">Transposase</fullName>
    </submittedName>
</protein>
<dbReference type="Proteomes" id="UP000179284">
    <property type="component" value="Chromosome I"/>
</dbReference>
<dbReference type="KEGG" id="bhu:bhn_I0931"/>
<organism evidence="1 2">
    <name type="scientific">Butyrivibrio hungatei</name>
    <dbReference type="NCBI Taxonomy" id="185008"/>
    <lineage>
        <taxon>Bacteria</taxon>
        <taxon>Bacillati</taxon>
        <taxon>Bacillota</taxon>
        <taxon>Clostridia</taxon>
        <taxon>Lachnospirales</taxon>
        <taxon>Lachnospiraceae</taxon>
        <taxon>Butyrivibrio</taxon>
    </lineage>
</organism>
<proteinExistence type="predicted"/>
<sequence length="80" mass="8915">MKDFRIEFTNERIIPSGGLAVVGAILGKSDFVKRLNRMDVTPNRSQHQIKNGDILLTYTGMQCMGKPQFEAALQGNMSTK</sequence>
<gene>
    <name evidence="1" type="ORF">bhn_I0931</name>
</gene>
<reference evidence="2" key="1">
    <citation type="submission" date="2016-10" db="EMBL/GenBank/DDBJ databases">
        <title>The complete genome sequence of the rumen bacterium Butyrivibrio hungatei MB2003.</title>
        <authorList>
            <person name="Palevich N."/>
            <person name="Kelly W.J."/>
            <person name="Leahy S.C."/>
            <person name="Altermann E."/>
            <person name="Rakonjac J."/>
            <person name="Attwood G.T."/>
        </authorList>
    </citation>
    <scope>NUCLEOTIDE SEQUENCE [LARGE SCALE GENOMIC DNA]</scope>
    <source>
        <strain evidence="2">MB2003</strain>
    </source>
</reference>
<dbReference type="EMBL" id="CP017831">
    <property type="protein sequence ID" value="AOZ95965.1"/>
    <property type="molecule type" value="Genomic_DNA"/>
</dbReference>
<evidence type="ECO:0000313" key="1">
    <source>
        <dbReference type="EMBL" id="AOZ95965.1"/>
    </source>
</evidence>
<dbReference type="RefSeq" id="WP_236845968.1">
    <property type="nucleotide sequence ID" value="NZ_CP017831.1"/>
</dbReference>